<evidence type="ECO:0000256" key="9">
    <source>
        <dbReference type="RuleBase" id="RU003640"/>
    </source>
</evidence>
<keyword evidence="4 9" id="KW-0813">Transport</keyword>
<comment type="subcellular location">
    <subcellularLocation>
        <location evidence="1">Membrane</location>
    </subcellularLocation>
    <subcellularLocation>
        <location evidence="9">Mitochondrion membrane</location>
        <topology evidence="9">Multi-pass membrane protein</topology>
    </subcellularLocation>
</comment>
<evidence type="ECO:0000256" key="1">
    <source>
        <dbReference type="ARBA" id="ARBA00004370"/>
    </source>
</evidence>
<proteinExistence type="inferred from homology"/>
<organism evidence="10">
    <name type="scientific">Phallocryptus tserensodnomi</name>
    <dbReference type="NCBI Taxonomy" id="1383053"/>
    <lineage>
        <taxon>Eukaryota</taxon>
        <taxon>Metazoa</taxon>
        <taxon>Ecdysozoa</taxon>
        <taxon>Arthropoda</taxon>
        <taxon>Crustacea</taxon>
        <taxon>Branchiopoda</taxon>
        <taxon>Anostraca</taxon>
        <taxon>Thamnocephalidae</taxon>
        <taxon>Phallocryptus</taxon>
    </lineage>
</organism>
<keyword evidence="9 10" id="KW-0496">Mitochondrion</keyword>
<dbReference type="GO" id="GO:0031966">
    <property type="term" value="C:mitochondrial membrane"/>
    <property type="evidence" value="ECO:0007669"/>
    <property type="project" value="UniProtKB-SubCell"/>
</dbReference>
<dbReference type="AlphaFoldDB" id="A0A0U1Z7B6"/>
<name>A0A0U1Z7B6_9CRUS</name>
<keyword evidence="9" id="KW-0679">Respiratory chain</keyword>
<feature type="transmembrane region" description="Helical" evidence="9">
    <location>
        <begin position="84"/>
        <end position="103"/>
    </location>
</feature>
<evidence type="ECO:0000256" key="8">
    <source>
        <dbReference type="ARBA" id="ARBA00049551"/>
    </source>
</evidence>
<evidence type="ECO:0000313" key="10">
    <source>
        <dbReference type="EMBL" id="AJP76845.1"/>
    </source>
</evidence>
<dbReference type="PANTHER" id="PTHR11058">
    <property type="entry name" value="NADH-UBIQUINONE OXIDOREDUCTASE CHAIN 3"/>
    <property type="match status" value="1"/>
</dbReference>
<keyword evidence="9" id="KW-0830">Ubiquinone</keyword>
<keyword evidence="9" id="KW-1278">Translocase</keyword>
<gene>
    <name evidence="10" type="primary">NAD3</name>
</gene>
<dbReference type="EMBL" id="KP273592">
    <property type="protein sequence ID" value="AJP76845.1"/>
    <property type="molecule type" value="Genomic_DNA"/>
</dbReference>
<dbReference type="GO" id="GO:0008137">
    <property type="term" value="F:NADH dehydrogenase (ubiquinone) activity"/>
    <property type="evidence" value="ECO:0007669"/>
    <property type="project" value="UniProtKB-UniRule"/>
</dbReference>
<protein>
    <recommendedName>
        <fullName evidence="3 9">NADH-ubiquinone oxidoreductase chain 3</fullName>
        <ecNumber evidence="9">7.1.1.2</ecNumber>
    </recommendedName>
</protein>
<dbReference type="InterPro" id="IPR000440">
    <property type="entry name" value="NADH_UbQ/plastoQ_OxRdtase_su3"/>
</dbReference>
<feature type="transmembrane region" description="Helical" evidence="9">
    <location>
        <begin position="6"/>
        <end position="25"/>
    </location>
</feature>
<accession>A0A0U1Z7B6</accession>
<evidence type="ECO:0000256" key="2">
    <source>
        <dbReference type="ARBA" id="ARBA00008472"/>
    </source>
</evidence>
<reference evidence="10" key="2">
    <citation type="journal article" date="2015" name="Mitochondrial DNA">
        <title>The complete mitogenome of the fairy shrimp Phallocryptus tserensodnomi (Crustacea: Anostraca: Thamnocephalidae).</title>
        <authorList>
            <person name="Fan Y.P."/>
            <person name="Lu B."/>
            <person name="Yang J.S."/>
        </authorList>
    </citation>
    <scope>NUCLEOTIDE SEQUENCE</scope>
</reference>
<dbReference type="GO" id="GO:0030964">
    <property type="term" value="C:NADH dehydrogenase complex"/>
    <property type="evidence" value="ECO:0007669"/>
    <property type="project" value="TreeGrafter"/>
</dbReference>
<evidence type="ECO:0000256" key="4">
    <source>
        <dbReference type="ARBA" id="ARBA00022448"/>
    </source>
</evidence>
<geneLocation type="mitochondrion" evidence="10"/>
<keyword evidence="6 9" id="KW-1133">Transmembrane helix</keyword>
<dbReference type="EC" id="7.1.1.2" evidence="9"/>
<keyword evidence="5 9" id="KW-0812">Transmembrane</keyword>
<evidence type="ECO:0000256" key="5">
    <source>
        <dbReference type="ARBA" id="ARBA00022692"/>
    </source>
</evidence>
<feature type="transmembrane region" description="Helical" evidence="9">
    <location>
        <begin position="57"/>
        <end position="78"/>
    </location>
</feature>
<keyword evidence="9" id="KW-0249">Electron transport</keyword>
<dbReference type="PANTHER" id="PTHR11058:SF9">
    <property type="entry name" value="NADH-UBIQUINONE OXIDOREDUCTASE CHAIN 3"/>
    <property type="match status" value="1"/>
</dbReference>
<comment type="similarity">
    <text evidence="2 9">Belongs to the complex I subunit 3 family.</text>
</comment>
<dbReference type="Gene3D" id="1.20.58.1610">
    <property type="entry name" value="NADH:ubiquinone/plastoquinone oxidoreductase, chain 3"/>
    <property type="match status" value="1"/>
</dbReference>
<reference evidence="10" key="1">
    <citation type="submission" date="2014-12" db="EMBL/GenBank/DDBJ databases">
        <authorList>
            <person name="Jaenicke S."/>
        </authorList>
    </citation>
    <scope>NUCLEOTIDE SEQUENCE</scope>
</reference>
<evidence type="ECO:0000256" key="6">
    <source>
        <dbReference type="ARBA" id="ARBA00022989"/>
    </source>
</evidence>
<comment type="function">
    <text evidence="9">Core subunit of the mitochondrial membrane respiratory chain NADH dehydrogenase (Complex I) which catalyzes electron transfer from NADH through the respiratory chain, using ubiquinone as an electron acceptor. Essential for the catalytic activity of complex I.</text>
</comment>
<dbReference type="InterPro" id="IPR038430">
    <property type="entry name" value="NDAH_ubi_oxred_su3_sf"/>
</dbReference>
<keyword evidence="7 9" id="KW-0472">Membrane</keyword>
<evidence type="ECO:0000256" key="3">
    <source>
        <dbReference type="ARBA" id="ARBA00021007"/>
    </source>
</evidence>
<dbReference type="Pfam" id="PF00507">
    <property type="entry name" value="Oxidored_q4"/>
    <property type="match status" value="1"/>
</dbReference>
<evidence type="ECO:0000256" key="7">
    <source>
        <dbReference type="ARBA" id="ARBA00023136"/>
    </source>
</evidence>
<comment type="catalytic activity">
    <reaction evidence="8 9">
        <text>a ubiquinone + NADH + 5 H(+)(in) = a ubiquinol + NAD(+) + 4 H(+)(out)</text>
        <dbReference type="Rhea" id="RHEA:29091"/>
        <dbReference type="Rhea" id="RHEA-COMP:9565"/>
        <dbReference type="Rhea" id="RHEA-COMP:9566"/>
        <dbReference type="ChEBI" id="CHEBI:15378"/>
        <dbReference type="ChEBI" id="CHEBI:16389"/>
        <dbReference type="ChEBI" id="CHEBI:17976"/>
        <dbReference type="ChEBI" id="CHEBI:57540"/>
        <dbReference type="ChEBI" id="CHEBI:57945"/>
        <dbReference type="EC" id="7.1.1.2"/>
    </reaction>
</comment>
<sequence>MMIIGLIWALLLLVVMIMMSLSILINKKTFMDREKSSPFECGFDPQNSSRMPLSMRFFIITLIFLIFDVEITLLLPLVYMPISFTSGVSISLFIVILLVGVFYEWKEGALSWVN</sequence>
<keyword evidence="9" id="KW-0520">NAD</keyword>